<dbReference type="GO" id="GO:0016787">
    <property type="term" value="F:hydrolase activity"/>
    <property type="evidence" value="ECO:0007669"/>
    <property type="project" value="UniProtKB-UniRule"/>
</dbReference>
<dbReference type="InterPro" id="IPR016035">
    <property type="entry name" value="Acyl_Trfase/lysoPLipase"/>
</dbReference>
<feature type="short sequence motif" description="DGA/G" evidence="4">
    <location>
        <begin position="199"/>
        <end position="201"/>
    </location>
</feature>
<reference evidence="6 7" key="1">
    <citation type="submission" date="2017-03" db="EMBL/GenBank/DDBJ databases">
        <authorList>
            <person name="Afonso C.L."/>
            <person name="Miller P.J."/>
            <person name="Scott M.A."/>
            <person name="Spackman E."/>
            <person name="Goraichik I."/>
            <person name="Dimitrov K.M."/>
            <person name="Suarez D.L."/>
            <person name="Swayne D.E."/>
        </authorList>
    </citation>
    <scope>NUCLEOTIDE SEQUENCE [LARGE SCALE GENOMIC DNA]</scope>
    <source>
        <strain evidence="6 7">CECT 8625</strain>
    </source>
</reference>
<dbReference type="InterPro" id="IPR002641">
    <property type="entry name" value="PNPLA_dom"/>
</dbReference>
<keyword evidence="2 4" id="KW-0442">Lipid degradation</keyword>
<feature type="short sequence motif" description="GXSXG" evidence="4">
    <location>
        <begin position="45"/>
        <end position="49"/>
    </location>
</feature>
<dbReference type="Pfam" id="PF01734">
    <property type="entry name" value="Patatin"/>
    <property type="match status" value="1"/>
</dbReference>
<evidence type="ECO:0000256" key="2">
    <source>
        <dbReference type="ARBA" id="ARBA00022963"/>
    </source>
</evidence>
<evidence type="ECO:0000313" key="7">
    <source>
        <dbReference type="Proteomes" id="UP000193570"/>
    </source>
</evidence>
<accession>A0A1X7A668</accession>
<keyword evidence="1 4" id="KW-0378">Hydrolase</keyword>
<dbReference type="OrthoDB" id="9807112at2"/>
<dbReference type="Proteomes" id="UP000193570">
    <property type="component" value="Unassembled WGS sequence"/>
</dbReference>
<sequence>MTTTPKTKKPILVALQGGGSHGAMGWGVLDRLLEEPDLDIVAVSGTSAGAMNAAFLSAGLAAGGAEAARAALARYWRSVSRSAAFSPIQRTPLARMLGDWSFDDNPGYRMLDLMSRMVSPYQSSLPGHHPLAPILERHLDLEALNAAAAPRTYITATNVRTGLPRVFTQPELSVETLLASAALPNLFRAVEIDGEAYWDGGYVGNPALFPLIALESAHDLVIVQTNPFRRPDIPRTARDIANRLNEITFNSSLLKELRALIAAQARGRETDVRLHNVQADDVLIEYSPSSKLNAEWAYLQHLFERGRAETDRFLEAHGQDIGVRSSFDPRPMIQDLMSENIDLAQEVE</sequence>
<proteinExistence type="predicted"/>
<feature type="active site" description="Proton acceptor" evidence="4">
    <location>
        <position position="199"/>
    </location>
</feature>
<evidence type="ECO:0000256" key="1">
    <source>
        <dbReference type="ARBA" id="ARBA00022801"/>
    </source>
</evidence>
<keyword evidence="3 4" id="KW-0443">Lipid metabolism</keyword>
<dbReference type="Gene3D" id="3.40.1090.10">
    <property type="entry name" value="Cytosolic phospholipase A2 catalytic domain"/>
    <property type="match status" value="2"/>
</dbReference>
<keyword evidence="7" id="KW-1185">Reference proteome</keyword>
<dbReference type="AlphaFoldDB" id="A0A1X7A668"/>
<dbReference type="PROSITE" id="PS51635">
    <property type="entry name" value="PNPLA"/>
    <property type="match status" value="1"/>
</dbReference>
<dbReference type="InterPro" id="IPR050301">
    <property type="entry name" value="NTE"/>
</dbReference>
<dbReference type="PANTHER" id="PTHR14226">
    <property type="entry name" value="NEUROPATHY TARGET ESTERASE/SWISS CHEESE D.MELANOGASTER"/>
    <property type="match status" value="1"/>
</dbReference>
<organism evidence="6 7">
    <name type="scientific">Roseivivax jejudonensis</name>
    <dbReference type="NCBI Taxonomy" id="1529041"/>
    <lineage>
        <taxon>Bacteria</taxon>
        <taxon>Pseudomonadati</taxon>
        <taxon>Pseudomonadota</taxon>
        <taxon>Alphaproteobacteria</taxon>
        <taxon>Rhodobacterales</taxon>
        <taxon>Roseobacteraceae</taxon>
        <taxon>Roseivivax</taxon>
    </lineage>
</organism>
<evidence type="ECO:0000256" key="4">
    <source>
        <dbReference type="PROSITE-ProRule" id="PRU01161"/>
    </source>
</evidence>
<evidence type="ECO:0000259" key="5">
    <source>
        <dbReference type="PROSITE" id="PS51635"/>
    </source>
</evidence>
<feature type="active site" description="Nucleophile" evidence="4">
    <location>
        <position position="47"/>
    </location>
</feature>
<dbReference type="PANTHER" id="PTHR14226:SF78">
    <property type="entry name" value="SLR0060 PROTEIN"/>
    <property type="match status" value="1"/>
</dbReference>
<dbReference type="EMBL" id="FWFK01000008">
    <property type="protein sequence ID" value="SLN71674.1"/>
    <property type="molecule type" value="Genomic_DNA"/>
</dbReference>
<name>A0A1X7A668_9RHOB</name>
<dbReference type="RefSeq" id="WP_085793408.1">
    <property type="nucleotide sequence ID" value="NZ_FWFK01000008.1"/>
</dbReference>
<gene>
    <name evidence="6" type="ORF">ROJ8625_03738</name>
</gene>
<protein>
    <submittedName>
        <fullName evidence="6">Patatin-like phospholipase</fullName>
    </submittedName>
</protein>
<feature type="domain" description="PNPLA" evidence="5">
    <location>
        <begin position="13"/>
        <end position="212"/>
    </location>
</feature>
<evidence type="ECO:0000313" key="6">
    <source>
        <dbReference type="EMBL" id="SLN71674.1"/>
    </source>
</evidence>
<dbReference type="SUPFAM" id="SSF52151">
    <property type="entry name" value="FabD/lysophospholipase-like"/>
    <property type="match status" value="1"/>
</dbReference>
<evidence type="ECO:0000256" key="3">
    <source>
        <dbReference type="ARBA" id="ARBA00023098"/>
    </source>
</evidence>
<dbReference type="GO" id="GO:0016042">
    <property type="term" value="P:lipid catabolic process"/>
    <property type="evidence" value="ECO:0007669"/>
    <property type="project" value="UniProtKB-UniRule"/>
</dbReference>
<feature type="short sequence motif" description="GXGXXG" evidence="4">
    <location>
        <begin position="17"/>
        <end position="22"/>
    </location>
</feature>